<keyword evidence="3" id="KW-1185">Reference proteome</keyword>
<feature type="region of interest" description="Disordered" evidence="1">
    <location>
        <begin position="538"/>
        <end position="570"/>
    </location>
</feature>
<dbReference type="PANTHER" id="PTHR34361">
    <property type="entry name" value="OS08G0157800 PROTEIN"/>
    <property type="match status" value="1"/>
</dbReference>
<protein>
    <submittedName>
        <fullName evidence="2">Uncharacterized protein</fullName>
    </submittedName>
</protein>
<gene>
    <name evidence="2" type="ORF">Fmac_007471</name>
</gene>
<dbReference type="EMBL" id="JBGMDY010000003">
    <property type="protein sequence ID" value="KAL2339531.1"/>
    <property type="molecule type" value="Genomic_DNA"/>
</dbReference>
<feature type="region of interest" description="Disordered" evidence="1">
    <location>
        <begin position="952"/>
        <end position="983"/>
    </location>
</feature>
<feature type="compositionally biased region" description="Basic and acidic residues" evidence="1">
    <location>
        <begin position="262"/>
        <end position="276"/>
    </location>
</feature>
<evidence type="ECO:0000313" key="3">
    <source>
        <dbReference type="Proteomes" id="UP001603857"/>
    </source>
</evidence>
<sequence length="1098" mass="121512">MKGVGSYPDWPNYASPNSNLSAFAAPFSINPYTCSTEVSSHLMGPAESKETVPSIQFPSYGYDFFSNPVRELDSSAQFPHMCVSSYAPRPSFVEAQPYQPPYVSSAIHDHDSSAPYHWPPGTSSLDWPSLADANKSPELGFTAETVAWDPFPEFNEKQIGIGSSFTADAAGLTVEERMNQNQGNQDLKSSANDEVSGKIDWEKHIVPVSGNYFPDTTGWWRAVKPTPVGAPAFQPPSMSLETHQEVPLRVGADSEKNHILNTDSYDKLPRHGDKSSGVDTFSSMPVRTGLATSSEVDTSSGVDTVSSMPVRTRLTTNLNVDNVIADKHVGHNNFYKTKDAYHIPNSGTNDCFDSSYLHLHLGRNEPSSSSKATISDNNVSRNVVDSMNVVDYLFRGGHEFQNHCANVDSSSMGFSAIEDVNFVEKSFQDADQCNPAEDSPCWKGSSAAHFFNLEPSLALPQECVYNKEEYFGSVIQPQLDAEKNMKKLYENSNANSSCSPRNFSITKFASQDCKAGGAMNVPFQLERRYDIGLPEIIKTKENSGPPAKKTDCESGSSYTKHQVVDESSHKEQQVVEQNKLMFLKQHTASHHALSSPSSVVDSTIASQNSAREVSTQKLNVQMLVDTMQNLSELLLYHCLDNTCKLREKDCNVLDDVINNLKKSCALKNAEALKNVEQIEQIAPAHECLFKQSETSMSSMFAGDSCPFQLNTSCSKRPQLAKIRPETSKAEFENPLVAEEKLHFMPEKPLGKLSDSISLRDDTKMTKVDNMTQDIKRILSENFNHDDEGTEPHTVLYKNLWLEAEAALCSVYYKARFNQIKSEMDKHSYMEKAVEMEKQSKSEVVPTLSHSQSFTTKGYSYPNTNSALKLPVMVSTNPEEVSRLIFSTGMNKPDATIPCEEKSGEDLDSFIDNHTVSCSDEEAKRNDEASVMARYQVLKARVDNSCTDATTNLEEPFGLVDKSEPEGRDNQNQVNSCQDSSIPENKETCYDTSVVARFHILKSRVQGSSSISSEGTLVDEVGCKGMDDTAITKNVSEDKGLDVHVNPAMVHLNSCTAMDKSIPKEFHLDLEENQESQPSCDSTSSDDFASDWEHVEKSS</sequence>
<feature type="compositionally biased region" description="Polar residues" evidence="1">
    <location>
        <begin position="1074"/>
        <end position="1086"/>
    </location>
</feature>
<proteinExistence type="predicted"/>
<name>A0ABD1MUN8_9FABA</name>
<accession>A0ABD1MUN8</accession>
<reference evidence="2 3" key="1">
    <citation type="submission" date="2024-08" db="EMBL/GenBank/DDBJ databases">
        <title>Insights into the chromosomal genome structure of Flemingia macrophylla.</title>
        <authorList>
            <person name="Ding Y."/>
            <person name="Zhao Y."/>
            <person name="Bi W."/>
            <person name="Wu M."/>
            <person name="Zhao G."/>
            <person name="Gong Y."/>
            <person name="Li W."/>
            <person name="Zhang P."/>
        </authorList>
    </citation>
    <scope>NUCLEOTIDE SEQUENCE [LARGE SCALE GENOMIC DNA]</scope>
    <source>
        <strain evidence="2">DYQJB</strain>
        <tissue evidence="2">Leaf</tissue>
    </source>
</reference>
<evidence type="ECO:0000313" key="2">
    <source>
        <dbReference type="EMBL" id="KAL2339531.1"/>
    </source>
</evidence>
<feature type="region of interest" description="Disordered" evidence="1">
    <location>
        <begin position="1070"/>
        <end position="1098"/>
    </location>
</feature>
<feature type="compositionally biased region" description="Polar residues" evidence="1">
    <location>
        <begin position="969"/>
        <end position="982"/>
    </location>
</feature>
<dbReference type="PANTHER" id="PTHR34361:SF2">
    <property type="entry name" value="OS08G0157800 PROTEIN"/>
    <property type="match status" value="1"/>
</dbReference>
<evidence type="ECO:0000256" key="1">
    <source>
        <dbReference type="SAM" id="MobiDB-lite"/>
    </source>
</evidence>
<dbReference type="AlphaFoldDB" id="A0ABD1MUN8"/>
<organism evidence="2 3">
    <name type="scientific">Flemingia macrophylla</name>
    <dbReference type="NCBI Taxonomy" id="520843"/>
    <lineage>
        <taxon>Eukaryota</taxon>
        <taxon>Viridiplantae</taxon>
        <taxon>Streptophyta</taxon>
        <taxon>Embryophyta</taxon>
        <taxon>Tracheophyta</taxon>
        <taxon>Spermatophyta</taxon>
        <taxon>Magnoliopsida</taxon>
        <taxon>eudicotyledons</taxon>
        <taxon>Gunneridae</taxon>
        <taxon>Pentapetalae</taxon>
        <taxon>rosids</taxon>
        <taxon>fabids</taxon>
        <taxon>Fabales</taxon>
        <taxon>Fabaceae</taxon>
        <taxon>Papilionoideae</taxon>
        <taxon>50 kb inversion clade</taxon>
        <taxon>NPAAA clade</taxon>
        <taxon>indigoferoid/millettioid clade</taxon>
        <taxon>Phaseoleae</taxon>
        <taxon>Flemingia</taxon>
    </lineage>
</organism>
<feature type="region of interest" description="Disordered" evidence="1">
    <location>
        <begin position="262"/>
        <end position="282"/>
    </location>
</feature>
<comment type="caution">
    <text evidence="2">The sequence shown here is derived from an EMBL/GenBank/DDBJ whole genome shotgun (WGS) entry which is preliminary data.</text>
</comment>
<dbReference type="Proteomes" id="UP001603857">
    <property type="component" value="Unassembled WGS sequence"/>
</dbReference>